<organism evidence="2 3">
    <name type="scientific">Candidatus Lokiarchaeum ossiferum</name>
    <dbReference type="NCBI Taxonomy" id="2951803"/>
    <lineage>
        <taxon>Archaea</taxon>
        <taxon>Promethearchaeati</taxon>
        <taxon>Promethearchaeota</taxon>
        <taxon>Promethearchaeia</taxon>
        <taxon>Promethearchaeales</taxon>
        <taxon>Promethearchaeaceae</taxon>
        <taxon>Candidatus Lokiarchaeum</taxon>
    </lineage>
</organism>
<dbReference type="Proteomes" id="UP001208689">
    <property type="component" value="Chromosome"/>
</dbReference>
<evidence type="ECO:0000256" key="1">
    <source>
        <dbReference type="SAM" id="Phobius"/>
    </source>
</evidence>
<proteinExistence type="predicted"/>
<feature type="transmembrane region" description="Helical" evidence="1">
    <location>
        <begin position="44"/>
        <end position="64"/>
    </location>
</feature>
<evidence type="ECO:0000313" key="2">
    <source>
        <dbReference type="EMBL" id="UYP45312.1"/>
    </source>
</evidence>
<keyword evidence="1" id="KW-0472">Membrane</keyword>
<keyword evidence="3" id="KW-1185">Reference proteome</keyword>
<keyword evidence="1" id="KW-0812">Transmembrane</keyword>
<protein>
    <submittedName>
        <fullName evidence="2">Uncharacterized protein</fullName>
    </submittedName>
</protein>
<name>A0ABY6HR05_9ARCH</name>
<dbReference type="EMBL" id="CP104013">
    <property type="protein sequence ID" value="UYP45312.1"/>
    <property type="molecule type" value="Genomic_DNA"/>
</dbReference>
<reference evidence="2" key="1">
    <citation type="submission" date="2022-09" db="EMBL/GenBank/DDBJ databases">
        <title>Actin cytoskeleton and complex cell architecture in an #Asgard archaeon.</title>
        <authorList>
            <person name="Ponce Toledo R.I."/>
            <person name="Schleper C."/>
            <person name="Rodrigues Oliveira T."/>
            <person name="Wollweber F."/>
            <person name="Xu J."/>
            <person name="Rittmann S."/>
            <person name="Klingl A."/>
            <person name="Pilhofer M."/>
        </authorList>
    </citation>
    <scope>NUCLEOTIDE SEQUENCE</scope>
    <source>
        <strain evidence="2">B-35</strain>
    </source>
</reference>
<feature type="transmembrane region" description="Helical" evidence="1">
    <location>
        <begin position="70"/>
        <end position="89"/>
    </location>
</feature>
<accession>A0ABY6HR05</accession>
<evidence type="ECO:0000313" key="3">
    <source>
        <dbReference type="Proteomes" id="UP001208689"/>
    </source>
</evidence>
<keyword evidence="1" id="KW-1133">Transmembrane helix</keyword>
<sequence>MVDTSNVIRNGPKVTRPNMTNATSEKQIDAYFDMANPEAKWRNIIIIVVGLMNLILIGIMFAYIEDEFWLVVAIIVAVITIFPAILLVFKKKSEYRFFTYCINVYGIVAAISIFSAIMILPIIITLVFMVDVISTDFALQPQGIASKNMETDERLD</sequence>
<gene>
    <name evidence="2" type="ORF">NEF87_001597</name>
</gene>
<feature type="transmembrane region" description="Helical" evidence="1">
    <location>
        <begin position="101"/>
        <end position="130"/>
    </location>
</feature>